<accession>A0A4U6T1Q8</accession>
<keyword evidence="1" id="KW-0833">Ubl conjugation pathway</keyword>
<dbReference type="Gene3D" id="3.80.10.10">
    <property type="entry name" value="Ribonuclease Inhibitor"/>
    <property type="match status" value="1"/>
</dbReference>
<feature type="domain" description="F-box/LRR-repeat protein 15-like leucin rich repeat" evidence="2">
    <location>
        <begin position="44"/>
        <end position="153"/>
    </location>
</feature>
<keyword evidence="4" id="KW-1185">Reference proteome</keyword>
<organism evidence="3 4">
    <name type="scientific">Setaria viridis</name>
    <name type="common">Green bristlegrass</name>
    <name type="synonym">Setaria italica subsp. viridis</name>
    <dbReference type="NCBI Taxonomy" id="4556"/>
    <lineage>
        <taxon>Eukaryota</taxon>
        <taxon>Viridiplantae</taxon>
        <taxon>Streptophyta</taxon>
        <taxon>Embryophyta</taxon>
        <taxon>Tracheophyta</taxon>
        <taxon>Spermatophyta</taxon>
        <taxon>Magnoliopsida</taxon>
        <taxon>Liliopsida</taxon>
        <taxon>Poales</taxon>
        <taxon>Poaceae</taxon>
        <taxon>PACMAD clade</taxon>
        <taxon>Panicoideae</taxon>
        <taxon>Panicodae</taxon>
        <taxon>Paniceae</taxon>
        <taxon>Cenchrinae</taxon>
        <taxon>Setaria</taxon>
    </lineage>
</organism>
<evidence type="ECO:0000256" key="1">
    <source>
        <dbReference type="ARBA" id="ARBA00022786"/>
    </source>
</evidence>
<reference evidence="3" key="1">
    <citation type="submission" date="2019-03" db="EMBL/GenBank/DDBJ databases">
        <title>WGS assembly of Setaria viridis.</title>
        <authorList>
            <person name="Huang P."/>
            <person name="Jenkins J."/>
            <person name="Grimwood J."/>
            <person name="Barry K."/>
            <person name="Healey A."/>
            <person name="Mamidi S."/>
            <person name="Sreedasyam A."/>
            <person name="Shu S."/>
            <person name="Feldman M."/>
            <person name="Wu J."/>
            <person name="Yu Y."/>
            <person name="Chen C."/>
            <person name="Johnson J."/>
            <person name="Rokhsar D."/>
            <person name="Baxter I."/>
            <person name="Schmutz J."/>
            <person name="Brutnell T."/>
            <person name="Kellogg E."/>
        </authorList>
    </citation>
    <scope>NUCLEOTIDE SEQUENCE [LARGE SCALE GENOMIC DNA]</scope>
</reference>
<dbReference type="GO" id="GO:0005737">
    <property type="term" value="C:cytoplasm"/>
    <property type="evidence" value="ECO:0007669"/>
    <property type="project" value="TreeGrafter"/>
</dbReference>
<dbReference type="InterPro" id="IPR050648">
    <property type="entry name" value="F-box_LRR-repeat"/>
</dbReference>
<dbReference type="SMART" id="SM00367">
    <property type="entry name" value="LRR_CC"/>
    <property type="match status" value="4"/>
</dbReference>
<dbReference type="EMBL" id="CM016560">
    <property type="protein sequence ID" value="TKV94368.1"/>
    <property type="molecule type" value="Genomic_DNA"/>
</dbReference>
<dbReference type="AlphaFoldDB" id="A0A4U6T1Q8"/>
<proteinExistence type="predicted"/>
<dbReference type="Gramene" id="TKV94368">
    <property type="protein sequence ID" value="TKV94368"/>
    <property type="gene ID" value="SEVIR_9G289800v2"/>
</dbReference>
<dbReference type="InterPro" id="IPR057207">
    <property type="entry name" value="FBXL15_LRR"/>
</dbReference>
<dbReference type="Proteomes" id="UP000298652">
    <property type="component" value="Chromosome 9"/>
</dbReference>
<sequence length="216" mass="23315">MVAACPRLEAVDLSHRVAAGDREMAALAAAAGLRELVMDKCLGVTDVGLAKVAVGCPGLEKLSVKWCREISDIGIELLAKKCPELRSVDISYLKVSNESLRSLSTLEKLVDITMVCCLLVDDHGLLMLSAGNSLKSIDVSRCPHVTSEGLASLIVSQRFIQKINAGHSLHVPWGKNVILVGGKSDPPYDKISVWTFNTETELWSHMETKGDIPGHT</sequence>
<dbReference type="PANTHER" id="PTHR13382:SF21">
    <property type="entry name" value="OS12G0601000 PROTEIN"/>
    <property type="match status" value="1"/>
</dbReference>
<dbReference type="SUPFAM" id="SSF52047">
    <property type="entry name" value="RNI-like"/>
    <property type="match status" value="1"/>
</dbReference>
<gene>
    <name evidence="3" type="ORF">SEVIR_9G289800v2</name>
</gene>
<dbReference type="Pfam" id="PF25372">
    <property type="entry name" value="DUF7885"/>
    <property type="match status" value="1"/>
</dbReference>
<dbReference type="PANTHER" id="PTHR13382">
    <property type="entry name" value="MITOCHONDRIAL ATP SYNTHASE COUPLING FACTOR B"/>
    <property type="match status" value="1"/>
</dbReference>
<name>A0A4U6T1Q8_SETVI</name>
<evidence type="ECO:0000313" key="4">
    <source>
        <dbReference type="Proteomes" id="UP000298652"/>
    </source>
</evidence>
<dbReference type="InterPro" id="IPR006553">
    <property type="entry name" value="Leu-rich_rpt_Cys-con_subtyp"/>
</dbReference>
<dbReference type="InterPro" id="IPR032675">
    <property type="entry name" value="LRR_dom_sf"/>
</dbReference>
<evidence type="ECO:0000259" key="2">
    <source>
        <dbReference type="Pfam" id="PF25372"/>
    </source>
</evidence>
<protein>
    <recommendedName>
        <fullName evidence="2">F-box/LRR-repeat protein 15-like leucin rich repeat domain-containing protein</fullName>
    </recommendedName>
</protein>
<evidence type="ECO:0000313" key="3">
    <source>
        <dbReference type="EMBL" id="TKV94368.1"/>
    </source>
</evidence>